<dbReference type="GO" id="GO:0005576">
    <property type="term" value="C:extracellular region"/>
    <property type="evidence" value="ECO:0007669"/>
    <property type="project" value="TreeGrafter"/>
</dbReference>
<dbReference type="RefSeq" id="WP_007620700.1">
    <property type="nucleotide sequence ID" value="NZ_BANX01000016.1"/>
</dbReference>
<proteinExistence type="predicted"/>
<dbReference type="OrthoDB" id="4371474at2"/>
<dbReference type="InterPro" id="IPR052336">
    <property type="entry name" value="MlaD_Phospholipid_Transporter"/>
</dbReference>
<protein>
    <submittedName>
        <fullName evidence="2">Mce family protein</fullName>
    </submittedName>
</protein>
<keyword evidence="3" id="KW-1185">Reference proteome</keyword>
<gene>
    <name evidence="2" type="primary">mceF</name>
    <name evidence="2" type="ORF">GS4_16_00310</name>
</gene>
<dbReference type="PANTHER" id="PTHR33371">
    <property type="entry name" value="INTERMEMBRANE PHOSPHOLIPID TRANSPORT SYSTEM BINDING PROTEIN MLAD-RELATED"/>
    <property type="match status" value="1"/>
</dbReference>
<evidence type="ECO:0000313" key="3">
    <source>
        <dbReference type="Proteomes" id="UP000011666"/>
    </source>
</evidence>
<evidence type="ECO:0000313" key="2">
    <source>
        <dbReference type="EMBL" id="GAC68501.1"/>
    </source>
</evidence>
<dbReference type="InterPro" id="IPR003399">
    <property type="entry name" value="Mce/MlaD"/>
</dbReference>
<name>M0QJQ0_9ACTN</name>
<accession>M0QJQ0</accession>
<organism evidence="2 3">
    <name type="scientific">Gordonia soli NBRC 108243</name>
    <dbReference type="NCBI Taxonomy" id="1223545"/>
    <lineage>
        <taxon>Bacteria</taxon>
        <taxon>Bacillati</taxon>
        <taxon>Actinomycetota</taxon>
        <taxon>Actinomycetes</taxon>
        <taxon>Mycobacteriales</taxon>
        <taxon>Gordoniaceae</taxon>
        <taxon>Gordonia</taxon>
    </lineage>
</organism>
<dbReference type="Pfam" id="PF02470">
    <property type="entry name" value="MlaD"/>
    <property type="match status" value="1"/>
</dbReference>
<dbReference type="PANTHER" id="PTHR33371:SF16">
    <property type="entry name" value="MCE-FAMILY PROTEIN MCE3F"/>
    <property type="match status" value="1"/>
</dbReference>
<dbReference type="STRING" id="1223545.GS4_16_00310"/>
<dbReference type="eggNOG" id="COG1463">
    <property type="taxonomic scope" value="Bacteria"/>
</dbReference>
<reference evidence="2 3" key="1">
    <citation type="submission" date="2013-01" db="EMBL/GenBank/DDBJ databases">
        <title>Whole genome shotgun sequence of Gordonia soli NBRC 108243.</title>
        <authorList>
            <person name="Isaki-Nakamura S."/>
            <person name="Hosoyama A."/>
            <person name="Tsuchikane K."/>
            <person name="Ando Y."/>
            <person name="Baba S."/>
            <person name="Ohji S."/>
            <person name="Hamada M."/>
            <person name="Tamura T."/>
            <person name="Yamazoe A."/>
            <person name="Yamazaki S."/>
            <person name="Fujita N."/>
        </authorList>
    </citation>
    <scope>NUCLEOTIDE SEQUENCE [LARGE SCALE GENOMIC DNA]</scope>
    <source>
        <strain evidence="2 3">NBRC 108243</strain>
    </source>
</reference>
<comment type="caution">
    <text evidence="2">The sequence shown here is derived from an EMBL/GenBank/DDBJ whole genome shotgun (WGS) entry which is preliminary data.</text>
</comment>
<dbReference type="EMBL" id="BANX01000016">
    <property type="protein sequence ID" value="GAC68501.1"/>
    <property type="molecule type" value="Genomic_DNA"/>
</dbReference>
<evidence type="ECO:0000259" key="1">
    <source>
        <dbReference type="Pfam" id="PF02470"/>
    </source>
</evidence>
<dbReference type="Proteomes" id="UP000011666">
    <property type="component" value="Unassembled WGS sequence"/>
</dbReference>
<sequence>MITKTRVSGLAMVVLAALSIAYIMSVGLHVRTPDERAADLTVPDTNGLIPGSRVLLRGIEIGHVVGLEQTARGVQVQLSYAENERIPVDSDFRVDNLSALGEAYVSVSPNSADGPYLDDHASVDPARVSVPTTFKELSERLTVLLEQTDSDAVRRIFGTLDEGLPDGVQVLGDLNRAGTLLSGELTRQSDTLITLLSTMQPLLMRSGRIPALLQATSPQMPAFGDGFRELLASVRDATVTGPLLAGIRDGASPLFTELQKFLDQNSADLNVIGVNLLPAAQSGAASLRTVDFGRLLDRALAATTPRGALTVRVPGGGP</sequence>
<feature type="domain" description="Mce/MlaD" evidence="1">
    <location>
        <begin position="40"/>
        <end position="109"/>
    </location>
</feature>
<dbReference type="AlphaFoldDB" id="M0QJQ0"/>